<reference evidence="1" key="1">
    <citation type="journal article" date="2021" name="New Phytol.">
        <title>Evolutionary innovations through gain and loss of genes in the ectomycorrhizal Boletales.</title>
        <authorList>
            <person name="Wu G."/>
            <person name="Miyauchi S."/>
            <person name="Morin E."/>
            <person name="Kuo A."/>
            <person name="Drula E."/>
            <person name="Varga T."/>
            <person name="Kohler A."/>
            <person name="Feng B."/>
            <person name="Cao Y."/>
            <person name="Lipzen A."/>
            <person name="Daum C."/>
            <person name="Hundley H."/>
            <person name="Pangilinan J."/>
            <person name="Johnson J."/>
            <person name="Barry K."/>
            <person name="LaButti K."/>
            <person name="Ng V."/>
            <person name="Ahrendt S."/>
            <person name="Min B."/>
            <person name="Choi I.G."/>
            <person name="Park H."/>
            <person name="Plett J.M."/>
            <person name="Magnuson J."/>
            <person name="Spatafora J.W."/>
            <person name="Nagy L.G."/>
            <person name="Henrissat B."/>
            <person name="Grigoriev I.V."/>
            <person name="Yang Z.L."/>
            <person name="Xu J."/>
            <person name="Martin F.M."/>
        </authorList>
    </citation>
    <scope>NUCLEOTIDE SEQUENCE</scope>
    <source>
        <strain evidence="1">ATCC 28755</strain>
    </source>
</reference>
<comment type="caution">
    <text evidence="1">The sequence shown here is derived from an EMBL/GenBank/DDBJ whole genome shotgun (WGS) entry which is preliminary data.</text>
</comment>
<name>A0ACB7ZVC1_9AGAM</name>
<evidence type="ECO:0000313" key="1">
    <source>
        <dbReference type="EMBL" id="KAH7905010.1"/>
    </source>
</evidence>
<organism evidence="1 2">
    <name type="scientific">Hygrophoropsis aurantiaca</name>
    <dbReference type="NCBI Taxonomy" id="72124"/>
    <lineage>
        <taxon>Eukaryota</taxon>
        <taxon>Fungi</taxon>
        <taxon>Dikarya</taxon>
        <taxon>Basidiomycota</taxon>
        <taxon>Agaricomycotina</taxon>
        <taxon>Agaricomycetes</taxon>
        <taxon>Agaricomycetidae</taxon>
        <taxon>Boletales</taxon>
        <taxon>Coniophorineae</taxon>
        <taxon>Hygrophoropsidaceae</taxon>
        <taxon>Hygrophoropsis</taxon>
    </lineage>
</organism>
<accession>A0ACB7ZVC1</accession>
<proteinExistence type="predicted"/>
<keyword evidence="2" id="KW-1185">Reference proteome</keyword>
<dbReference type="Proteomes" id="UP000790377">
    <property type="component" value="Unassembled WGS sequence"/>
</dbReference>
<dbReference type="EMBL" id="MU268297">
    <property type="protein sequence ID" value="KAH7905010.1"/>
    <property type="molecule type" value="Genomic_DNA"/>
</dbReference>
<gene>
    <name evidence="1" type="ORF">BJ138DRAFT_1233543</name>
</gene>
<evidence type="ECO:0000313" key="2">
    <source>
        <dbReference type="Proteomes" id="UP000790377"/>
    </source>
</evidence>
<sequence>MPCCPRCLKYFPTAKRWTSGPIHVHKEHTPVPSRSPSPPFDSFEINPDDLAFVDGDFQPDVVEDDQNLPDHHSPDLQSHSPSNVDKLGQTVVLFDGAAAILEAGQTFLMRFDMDDQFIRRRSNLYYPFANLNDWKLANFLLMSSLSMRDIDNFLSLNMVKMMPISFRTAKELRARAESLPSGPRWNFRIVATTHPTTQPVHLYFRDSLDCIESLFNHPLFRDHMDFSPFRLYTTAERLIRVYTEWMSSDGAWEMQTKIPEGATLCGVVLSSDKTHITNMCGGRVAHPLLISLANIKMSVRNKGSSHAFLLLALMPIAKFTHANSRMNSVLDARLFHQCLDIVLKPLKQAAELGRMMSDPVGNQRYCFTLLASYIVDTPEACMLSCVRGLTSPLTMAMYQNFGDPEPHPPRTAAITLAQLGSIDCDPDDVAAYFAACEPDRLSGVSHPFWRDWPLADPSSFLTPEPLHHWHREFWDHDIQWCKIALGADELDFRFSVLPPITTLRHFGTGITKLKQVGGRAQRDAQRYIVVVIAGKAAPSVVTAVRALVDFRYLAQAPAISTTTRDKIQSALREFHENKEAILNSGLRRGAKTKAALDHWHIPKLEMMQSVVPSIERVGSLLQWSADTTEHAHIEVVKDPAATTNNHNYDTQICRYLDRSEKCRLFDTATTLRASENPAISNTSDPDSDVDHGNLGNAGDSDNGDDDDGGNILDDIWTSNRQTTDFFRVAAQNAAASPPRTFVASPSTAIHLNSKYSVRASVDDIAQMFDLPDLRAALADYLSREGAFTRNFHSFGGRRHSAPNAALPFEALQVWYKFRLQQRMFHDPNETAPTFTVHAQSPNLTWKFGRYDSAILQVDQAHDWPSSGLTGHVVVQVRLIMCPVPLGGMNLCWSNRTLIYVQRFDIVHQGNDLVEKSTGLHVLKRSTRASGDPLGDIFPLDQVRSYAHVVPRFGPAADSRLSATNSIYASQSFYLNRYFDKDFFYVLSQ</sequence>
<protein>
    <submittedName>
        <fullName evidence="1">Uncharacterized protein</fullName>
    </submittedName>
</protein>